<reference evidence="3 4" key="1">
    <citation type="journal article" date="2015" name="Genome Biol. Evol.">
        <title>Comparative Genomics of a Bacterivorous Green Alga Reveals Evolutionary Causalities and Consequences of Phago-Mixotrophic Mode of Nutrition.</title>
        <authorList>
            <person name="Burns J.A."/>
            <person name="Paasch A."/>
            <person name="Narechania A."/>
            <person name="Kim E."/>
        </authorList>
    </citation>
    <scope>NUCLEOTIDE SEQUENCE [LARGE SCALE GENOMIC DNA]</scope>
    <source>
        <strain evidence="3 4">PLY_AMNH</strain>
    </source>
</reference>
<dbReference type="SUPFAM" id="SSF56112">
    <property type="entry name" value="Protein kinase-like (PK-like)"/>
    <property type="match status" value="1"/>
</dbReference>
<proteinExistence type="predicted"/>
<gene>
    <name evidence="3" type="ORF">CYMTET_4741</name>
</gene>
<dbReference type="Pfam" id="PF00069">
    <property type="entry name" value="Pkinase"/>
    <property type="match status" value="1"/>
</dbReference>
<feature type="region of interest" description="Disordered" evidence="1">
    <location>
        <begin position="159"/>
        <end position="202"/>
    </location>
</feature>
<dbReference type="InterPro" id="IPR000719">
    <property type="entry name" value="Prot_kinase_dom"/>
</dbReference>
<sequence length="687" mass="77188">MHPSSPVKGTEQFWRFKRGKQVSEKFSIEGLHTQYEKRALSDTIPVQCVDWPPDQWIFKEEFLKRHPVTSTPTPGSARESRSKDGQPAAGNSAHLQLSAQRLTVPGALANGTGATREPLRKPATISKGQCPGPLCTSFAVPALGSTSSVTRNPSTVIKREPQHHLPNERSQKAHKTSATGAVPATETVQHQVTRRRPPVQPPGIPADAKHEYFLTQHGDSVWWFPEHSLSTQGNVFRGLWQKHSLRSCEDVAVKQVLMNRLQDGLENNLTSLQSKNVVKYHLPAQLASPCAYIVMERCEGSLTAHLKEKRTTSRLSWGEAIGHCRQICEGIKDIHSIGKRGWVHGDIKPDNILYSHEDGKLVLKICDFGTSREVEQTPSTPEVAGGGGSTGFRAAELGTAMLWPQDNTGECRRSADVFSLGCVWYYIVSHTFGDGILVFTQGKNQFSEQGAITDRKMARGLTDDQLLRDVIKGNTGAPEYSVLMLSKLLSRMISHDSRKRPTAIEVLASPLFWDPPRVVLFMHVVTSLLSPGDRPHFSQSLNNKLAKLRAELQEEERVQLKKTGRDWVECVLEFVKDKKCLRREDDWPERCNPRTYAKNSKRTTFQYVQWARNIITHRREHPGATESRFNQPEIQTLENVLLCVRWVPEWLYNKVDSSELQFVVNQQGLSAGISEFFPASMPCDMQE</sequence>
<feature type="region of interest" description="Disordered" evidence="1">
    <location>
        <begin position="67"/>
        <end position="93"/>
    </location>
</feature>
<comment type="caution">
    <text evidence="3">The sequence shown here is derived from an EMBL/GenBank/DDBJ whole genome shotgun (WGS) entry which is preliminary data.</text>
</comment>
<feature type="domain" description="Protein kinase" evidence="2">
    <location>
        <begin position="221"/>
        <end position="512"/>
    </location>
</feature>
<dbReference type="GO" id="GO:0004674">
    <property type="term" value="F:protein serine/threonine kinase activity"/>
    <property type="evidence" value="ECO:0007669"/>
    <property type="project" value="InterPro"/>
</dbReference>
<dbReference type="GO" id="GO:0051082">
    <property type="term" value="F:unfolded protein binding"/>
    <property type="evidence" value="ECO:0007669"/>
    <property type="project" value="TreeGrafter"/>
</dbReference>
<keyword evidence="4" id="KW-1185">Reference proteome</keyword>
<dbReference type="GO" id="GO:1990604">
    <property type="term" value="C:IRE1-TRAF2-ASK1 complex"/>
    <property type="evidence" value="ECO:0007669"/>
    <property type="project" value="TreeGrafter"/>
</dbReference>
<organism evidence="3 4">
    <name type="scientific">Cymbomonas tetramitiformis</name>
    <dbReference type="NCBI Taxonomy" id="36881"/>
    <lineage>
        <taxon>Eukaryota</taxon>
        <taxon>Viridiplantae</taxon>
        <taxon>Chlorophyta</taxon>
        <taxon>Pyramimonadophyceae</taxon>
        <taxon>Pyramimonadales</taxon>
        <taxon>Pyramimonadaceae</taxon>
        <taxon>Cymbomonas</taxon>
    </lineage>
</organism>
<evidence type="ECO:0000256" key="1">
    <source>
        <dbReference type="SAM" id="MobiDB-lite"/>
    </source>
</evidence>
<dbReference type="EMBL" id="LGRX02000740">
    <property type="protein sequence ID" value="KAK3287763.1"/>
    <property type="molecule type" value="Genomic_DNA"/>
</dbReference>
<dbReference type="PANTHER" id="PTHR13954:SF6">
    <property type="entry name" value="NON-SPECIFIC SERINE_THREONINE PROTEIN KINASE"/>
    <property type="match status" value="1"/>
</dbReference>
<dbReference type="Gene3D" id="1.10.510.10">
    <property type="entry name" value="Transferase(Phosphotransferase) domain 1"/>
    <property type="match status" value="1"/>
</dbReference>
<dbReference type="InterPro" id="IPR045133">
    <property type="entry name" value="IRE1/2-like"/>
</dbReference>
<evidence type="ECO:0000259" key="2">
    <source>
        <dbReference type="PROSITE" id="PS50011"/>
    </source>
</evidence>
<dbReference type="GO" id="GO:0036498">
    <property type="term" value="P:IRE1-mediated unfolded protein response"/>
    <property type="evidence" value="ECO:0007669"/>
    <property type="project" value="TreeGrafter"/>
</dbReference>
<accession>A0AAE0LJS7</accession>
<dbReference type="SMART" id="SM00220">
    <property type="entry name" value="S_TKc"/>
    <property type="match status" value="1"/>
</dbReference>
<dbReference type="Proteomes" id="UP001190700">
    <property type="component" value="Unassembled WGS sequence"/>
</dbReference>
<dbReference type="CDD" id="cd00180">
    <property type="entry name" value="PKc"/>
    <property type="match status" value="1"/>
</dbReference>
<evidence type="ECO:0000313" key="4">
    <source>
        <dbReference type="Proteomes" id="UP001190700"/>
    </source>
</evidence>
<feature type="compositionally biased region" description="Basic and acidic residues" evidence="1">
    <location>
        <begin position="159"/>
        <end position="171"/>
    </location>
</feature>
<name>A0AAE0LJS7_9CHLO</name>
<dbReference type="AlphaFoldDB" id="A0AAE0LJS7"/>
<dbReference type="PANTHER" id="PTHR13954">
    <property type="entry name" value="IRE1-RELATED"/>
    <property type="match status" value="1"/>
</dbReference>
<dbReference type="InterPro" id="IPR011009">
    <property type="entry name" value="Kinase-like_dom_sf"/>
</dbReference>
<dbReference type="PROSITE" id="PS50011">
    <property type="entry name" value="PROTEIN_KINASE_DOM"/>
    <property type="match status" value="1"/>
</dbReference>
<dbReference type="GO" id="GO:0004521">
    <property type="term" value="F:RNA endonuclease activity"/>
    <property type="evidence" value="ECO:0007669"/>
    <property type="project" value="InterPro"/>
</dbReference>
<evidence type="ECO:0000313" key="3">
    <source>
        <dbReference type="EMBL" id="KAK3287763.1"/>
    </source>
</evidence>
<dbReference type="GO" id="GO:0005524">
    <property type="term" value="F:ATP binding"/>
    <property type="evidence" value="ECO:0007669"/>
    <property type="project" value="InterPro"/>
</dbReference>
<protein>
    <recommendedName>
        <fullName evidence="2">Protein kinase domain-containing protein</fullName>
    </recommendedName>
</protein>